<reference evidence="1 2" key="1">
    <citation type="journal article" date="2001" name="J. Bacteriol.">
        <title>Genome sequence and comparative analysis of the solvent-producing bacterium Clostridium acetobutylicum.</title>
        <authorList>
            <person name="Nolling J."/>
            <person name="Breton G."/>
            <person name="Omelchenko M.V."/>
            <person name="Makarova K.S."/>
            <person name="Zeng Q."/>
            <person name="Gibson R."/>
            <person name="Lee H.M."/>
            <person name="Dubois J."/>
            <person name="Qiu D."/>
            <person name="Hitti J."/>
            <person name="Wolf Y.I."/>
            <person name="Tatusov R.L."/>
            <person name="Sabathe F."/>
            <person name="Doucette-Stamm L."/>
            <person name="Soucaille P."/>
            <person name="Daly M.J."/>
            <person name="Bennett G.N."/>
            <person name="Koonin E.V."/>
            <person name="Smith D.R."/>
        </authorList>
    </citation>
    <scope>NUCLEOTIDE SEQUENCE [LARGE SCALE GENOMIC DNA]</scope>
    <source>
        <strain evidence="2">ATCC 824 / DSM 792 / JCM 1419 / LMG 5710 / VKM B-1787</strain>
    </source>
</reference>
<dbReference type="KEGG" id="cac:CA_C1157"/>
<accession>Q97JW6</accession>
<dbReference type="Proteomes" id="UP000000814">
    <property type="component" value="Chromosome"/>
</dbReference>
<dbReference type="STRING" id="272562.CA_C1157"/>
<name>Q97JW6_CLOAB</name>
<dbReference type="PIR" id="F97042">
    <property type="entry name" value="F97042"/>
</dbReference>
<proteinExistence type="predicted"/>
<gene>
    <name evidence="1" type="ordered locus">CA_C1157</name>
</gene>
<dbReference type="HOGENOM" id="CLU_2841895_0_0_9"/>
<evidence type="ECO:0000313" key="2">
    <source>
        <dbReference type="Proteomes" id="UP000000814"/>
    </source>
</evidence>
<organism evidence="1 2">
    <name type="scientific">Clostridium acetobutylicum (strain ATCC 824 / DSM 792 / JCM 1419 / IAM 19013 / LMG 5710 / NBRC 13948 / NRRL B-527 / VKM B-1787 / 2291 / W)</name>
    <dbReference type="NCBI Taxonomy" id="272562"/>
    <lineage>
        <taxon>Bacteria</taxon>
        <taxon>Bacillati</taxon>
        <taxon>Bacillota</taxon>
        <taxon>Clostridia</taxon>
        <taxon>Eubacteriales</taxon>
        <taxon>Clostridiaceae</taxon>
        <taxon>Clostridium</taxon>
    </lineage>
</organism>
<evidence type="ECO:0000313" key="1">
    <source>
        <dbReference type="EMBL" id="AAK79129.1"/>
    </source>
</evidence>
<dbReference type="GeneID" id="44997667"/>
<protein>
    <submittedName>
        <fullName evidence="1">Uncharacterized protein</fullName>
    </submittedName>
</protein>
<keyword evidence="2" id="KW-1185">Reference proteome</keyword>
<dbReference type="PATRIC" id="fig|272562.8.peg.1362"/>
<dbReference type="RefSeq" id="WP_010964470.1">
    <property type="nucleotide sequence ID" value="NC_003030.1"/>
</dbReference>
<dbReference type="EMBL" id="AE001437">
    <property type="protein sequence ID" value="AAK79129.1"/>
    <property type="molecule type" value="Genomic_DNA"/>
</dbReference>
<dbReference type="AlphaFoldDB" id="Q97JW6"/>
<sequence length="65" mass="7551">MLQDIKKEKLEVEGYINKNFIVVNAAFKQGKISKDKKDSLLKKLRESLSRLSQLEDTMEIRKGLL</sequence>